<accession>A0ABP7FV44</accession>
<feature type="transmembrane region" description="Helical" evidence="1">
    <location>
        <begin position="254"/>
        <end position="279"/>
    </location>
</feature>
<feature type="transmembrane region" description="Helical" evidence="1">
    <location>
        <begin position="655"/>
        <end position="675"/>
    </location>
</feature>
<feature type="transmembrane region" description="Helical" evidence="1">
    <location>
        <begin position="608"/>
        <end position="628"/>
    </location>
</feature>
<feature type="transmembrane region" description="Helical" evidence="1">
    <location>
        <begin position="179"/>
        <end position="202"/>
    </location>
</feature>
<dbReference type="EMBL" id="BAABDD010000013">
    <property type="protein sequence ID" value="GAA3749118.1"/>
    <property type="molecule type" value="Genomic_DNA"/>
</dbReference>
<keyword evidence="1" id="KW-0812">Transmembrane</keyword>
<feature type="transmembrane region" description="Helical" evidence="1">
    <location>
        <begin position="300"/>
        <end position="321"/>
    </location>
</feature>
<gene>
    <name evidence="2" type="ORF">GCM10022402_30440</name>
</gene>
<comment type="caution">
    <text evidence="2">The sequence shown here is derived from an EMBL/GenBank/DDBJ whole genome shotgun (WGS) entry which is preliminary data.</text>
</comment>
<feature type="transmembrane region" description="Helical" evidence="1">
    <location>
        <begin position="223"/>
        <end position="242"/>
    </location>
</feature>
<evidence type="ECO:0000313" key="2">
    <source>
        <dbReference type="EMBL" id="GAA3749118.1"/>
    </source>
</evidence>
<reference evidence="3" key="1">
    <citation type="journal article" date="2019" name="Int. J. Syst. Evol. Microbiol.">
        <title>The Global Catalogue of Microorganisms (GCM) 10K type strain sequencing project: providing services to taxonomists for standard genome sequencing and annotation.</title>
        <authorList>
            <consortium name="The Broad Institute Genomics Platform"/>
            <consortium name="The Broad Institute Genome Sequencing Center for Infectious Disease"/>
            <person name="Wu L."/>
            <person name="Ma J."/>
        </authorList>
    </citation>
    <scope>NUCLEOTIDE SEQUENCE [LARGE SCALE GENOMIC DNA]</scope>
    <source>
        <strain evidence="3">JCM 17137</strain>
    </source>
</reference>
<evidence type="ECO:0000313" key="3">
    <source>
        <dbReference type="Proteomes" id="UP001500908"/>
    </source>
</evidence>
<protein>
    <submittedName>
        <fullName evidence="2">Bacteriocin-associated integral membrane family protein</fullName>
    </submittedName>
</protein>
<feature type="transmembrane region" description="Helical" evidence="1">
    <location>
        <begin position="565"/>
        <end position="587"/>
    </location>
</feature>
<dbReference type="Proteomes" id="UP001500908">
    <property type="component" value="Unassembled WGS sequence"/>
</dbReference>
<name>A0ABP7FV44_9ACTN</name>
<organism evidence="2 3">
    <name type="scientific">Salinactinospora qingdaonensis</name>
    <dbReference type="NCBI Taxonomy" id="702744"/>
    <lineage>
        <taxon>Bacteria</taxon>
        <taxon>Bacillati</taxon>
        <taxon>Actinomycetota</taxon>
        <taxon>Actinomycetes</taxon>
        <taxon>Streptosporangiales</taxon>
        <taxon>Nocardiopsidaceae</taxon>
        <taxon>Salinactinospora</taxon>
    </lineage>
</organism>
<sequence>MPHRSIAFTHAAFLVFSAALAFLVMRGLDENSIVGQSAVLWVRDSDGSANSSQVVNTVESFGRDHRITVGRKVADLRDPGGRRHLYLTTAAADSAAASWPAEGYPAFGRAVDTEVHPFTELDQRDPRGFYYIFGPRHYVYDLADELSALGLRGEVQPAITLHDWLGVFGDGPLPAAFNVAILCGIVAVGSGVLLNAKAYGVLRLQGRSFSRILLGDLGRLGRFWLAALTATAAATVGVLGFYNGLAQFGMFVRVALFFLAIFTLVGLATHVAALTLLHGTDVLGALKGKVPARLATAGAYAARIPAMLLVSGILGATLVSLGEMREYQDSRAAYEEAGDATQIFITGSVSDQERMDTVIGSWLRRAGAAGQTVLVGQERPEQFVPQGSPPPAFEVLVVNDTYLEQQPVLSPSGERYGASRGGQNRVRVLVPETLHRRSADIMAGVTGWVDFQTRDNRDLQVDIERLPTEAGQSMFTYGSELPGATAADFVDDPVIVAVPNGSDVLHDMSYFDYATQEAIVFDDPRDVSAAISEPPLSTYVNGMQPVAQQAAEEYRDLVGDFRLEVFNLAAGVLVVFITGISVCIIHTRKNAQGIFARHISGWTFAATHRRLLTVEALLAFAFVGWATWDTVSRLNQPATLSGRQPGPPVTGAEPFLAPGLAAVSLALMVAVLVVFHRRIIREGAAEA</sequence>
<dbReference type="RefSeq" id="WP_344972267.1">
    <property type="nucleotide sequence ID" value="NZ_BAABDD010000013.1"/>
</dbReference>
<keyword evidence="3" id="KW-1185">Reference proteome</keyword>
<keyword evidence="1" id="KW-0472">Membrane</keyword>
<proteinExistence type="predicted"/>
<keyword evidence="1" id="KW-1133">Transmembrane helix</keyword>
<evidence type="ECO:0000256" key="1">
    <source>
        <dbReference type="SAM" id="Phobius"/>
    </source>
</evidence>